<keyword evidence="2" id="KW-0732">Signal</keyword>
<dbReference type="InterPro" id="IPR018392">
    <property type="entry name" value="LysM"/>
</dbReference>
<dbReference type="CDD" id="cd00118">
    <property type="entry name" value="LysM"/>
    <property type="match status" value="1"/>
</dbReference>
<dbReference type="PANTHER" id="PTHR21666:SF270">
    <property type="entry name" value="MUREIN HYDROLASE ACTIVATOR ENVC"/>
    <property type="match status" value="1"/>
</dbReference>
<evidence type="ECO:0000256" key="1">
    <source>
        <dbReference type="SAM" id="MobiDB-lite"/>
    </source>
</evidence>
<feature type="chain" id="PRO_5015409018" evidence="2">
    <location>
        <begin position="25"/>
        <end position="415"/>
    </location>
</feature>
<reference evidence="4 5" key="1">
    <citation type="submission" date="2018-04" db="EMBL/GenBank/DDBJ databases">
        <title>Genomic Encyclopedia of Archaeal and Bacterial Type Strains, Phase II (KMG-II): from individual species to whole genera.</title>
        <authorList>
            <person name="Goeker M."/>
        </authorList>
    </citation>
    <scope>NUCLEOTIDE SEQUENCE [LARGE SCALE GENOMIC DNA]</scope>
    <source>
        <strain evidence="4 5">DSM 21823</strain>
    </source>
</reference>
<evidence type="ECO:0000313" key="4">
    <source>
        <dbReference type="EMBL" id="PTX51715.1"/>
    </source>
</evidence>
<proteinExistence type="predicted"/>
<dbReference type="PROSITE" id="PS51782">
    <property type="entry name" value="LYSM"/>
    <property type="match status" value="1"/>
</dbReference>
<dbReference type="SMART" id="SM00257">
    <property type="entry name" value="LysM"/>
    <property type="match status" value="2"/>
</dbReference>
<protein>
    <submittedName>
        <fullName evidence="4">Murein DD-endopeptidase MepM/ murein hydrolase activator NlpD</fullName>
    </submittedName>
</protein>
<feature type="compositionally biased region" description="Low complexity" evidence="1">
    <location>
        <begin position="279"/>
        <end position="289"/>
    </location>
</feature>
<dbReference type="Pfam" id="PF01551">
    <property type="entry name" value="Peptidase_M23"/>
    <property type="match status" value="1"/>
</dbReference>
<feature type="signal peptide" evidence="2">
    <location>
        <begin position="1"/>
        <end position="24"/>
    </location>
</feature>
<organism evidence="4 5">
    <name type="scientific">Gemmobacter caeni</name>
    <dbReference type="NCBI Taxonomy" id="589035"/>
    <lineage>
        <taxon>Bacteria</taxon>
        <taxon>Pseudomonadati</taxon>
        <taxon>Pseudomonadota</taxon>
        <taxon>Alphaproteobacteria</taxon>
        <taxon>Rhodobacterales</taxon>
        <taxon>Paracoccaceae</taxon>
        <taxon>Gemmobacter</taxon>
    </lineage>
</organism>
<dbReference type="PROSITE" id="PS51257">
    <property type="entry name" value="PROKAR_LIPOPROTEIN"/>
    <property type="match status" value="1"/>
</dbReference>
<dbReference type="Gene3D" id="3.10.350.10">
    <property type="entry name" value="LysM domain"/>
    <property type="match status" value="1"/>
</dbReference>
<name>A0A2T6B6P6_9RHOB</name>
<keyword evidence="5" id="KW-1185">Reference proteome</keyword>
<dbReference type="SUPFAM" id="SSF51261">
    <property type="entry name" value="Duplicated hybrid motif"/>
    <property type="match status" value="1"/>
</dbReference>
<dbReference type="Pfam" id="PF01476">
    <property type="entry name" value="LysM"/>
    <property type="match status" value="2"/>
</dbReference>
<feature type="compositionally biased region" description="Low complexity" evidence="1">
    <location>
        <begin position="235"/>
        <end position="244"/>
    </location>
</feature>
<dbReference type="EMBL" id="QBKP01000003">
    <property type="protein sequence ID" value="PTX51715.1"/>
    <property type="molecule type" value="Genomic_DNA"/>
</dbReference>
<dbReference type="CDD" id="cd12797">
    <property type="entry name" value="M23_peptidase"/>
    <property type="match status" value="1"/>
</dbReference>
<evidence type="ECO:0000259" key="3">
    <source>
        <dbReference type="PROSITE" id="PS51782"/>
    </source>
</evidence>
<dbReference type="Proteomes" id="UP000244224">
    <property type="component" value="Unassembled WGS sequence"/>
</dbReference>
<dbReference type="SUPFAM" id="SSF54106">
    <property type="entry name" value="LysM domain"/>
    <property type="match status" value="1"/>
</dbReference>
<feature type="region of interest" description="Disordered" evidence="1">
    <location>
        <begin position="160"/>
        <end position="186"/>
    </location>
</feature>
<dbReference type="InterPro" id="IPR011055">
    <property type="entry name" value="Dup_hybrid_motif"/>
</dbReference>
<dbReference type="Gene3D" id="2.70.70.10">
    <property type="entry name" value="Glucose Permease (Domain IIA)"/>
    <property type="match status" value="1"/>
</dbReference>
<accession>A0A2T6B6P6</accession>
<dbReference type="InterPro" id="IPR050570">
    <property type="entry name" value="Cell_wall_metabolism_enzyme"/>
</dbReference>
<dbReference type="PANTHER" id="PTHR21666">
    <property type="entry name" value="PEPTIDASE-RELATED"/>
    <property type="match status" value="1"/>
</dbReference>
<gene>
    <name evidence="4" type="ORF">C8N34_103217</name>
</gene>
<dbReference type="OrthoDB" id="9795421at2"/>
<keyword evidence="4" id="KW-0378">Hydrolase</keyword>
<feature type="region of interest" description="Disordered" evidence="1">
    <location>
        <begin position="235"/>
        <end position="300"/>
    </location>
</feature>
<evidence type="ECO:0000313" key="5">
    <source>
        <dbReference type="Proteomes" id="UP000244224"/>
    </source>
</evidence>
<dbReference type="AlphaFoldDB" id="A0A2T6B6P6"/>
<evidence type="ECO:0000256" key="2">
    <source>
        <dbReference type="SAM" id="SignalP"/>
    </source>
</evidence>
<dbReference type="RefSeq" id="WP_108128230.1">
    <property type="nucleotide sequence ID" value="NZ_QBKP01000003.1"/>
</dbReference>
<dbReference type="InterPro" id="IPR036779">
    <property type="entry name" value="LysM_dom_sf"/>
</dbReference>
<comment type="caution">
    <text evidence="4">The sequence shown here is derived from an EMBL/GenBank/DDBJ whole genome shotgun (WGS) entry which is preliminary data.</text>
</comment>
<feature type="domain" description="LysM" evidence="3">
    <location>
        <begin position="183"/>
        <end position="227"/>
    </location>
</feature>
<dbReference type="InterPro" id="IPR016047">
    <property type="entry name" value="M23ase_b-sheet_dom"/>
</dbReference>
<sequence>MRSTFLTLPPLRALGLGGSLLLVAACGNGGGKPFDWDFRPGGVSTADAARAATAARPSPDARGIISYPGYQVAVARRNDTVASVAARVGIDPGELARYNAVNPNDPVREGEILALPRRVAEGAAPVAPATGAIVGAPIKSGFIDVAPLASAAIDRAAPKPAAAPQGWQKGADSAAATPGVEPARHQVKRGETAFIIARAYNVSAKALADWNGLDANMTVREGQYLLIPVAATPAPATRAPEPVTQPGAGSPTPVPPSAAKPLPAKDEPPVATKKPDGSAAPAPAQKPAADLGANRSSASASKLAMPVSGQVIRPYAKGKNEGIDIGASAGTGVVSAADGTVAAITKNTDGVPILVIRHANNLLTVYGGIDAVAVAKGASVKRGQQIAKVRAGSPSFLHFEVRKGFDSVDPMSYLQ</sequence>
<dbReference type="GO" id="GO:0004222">
    <property type="term" value="F:metalloendopeptidase activity"/>
    <property type="evidence" value="ECO:0007669"/>
    <property type="project" value="TreeGrafter"/>
</dbReference>
<feature type="compositionally biased region" description="Basic and acidic residues" evidence="1">
    <location>
        <begin position="263"/>
        <end position="276"/>
    </location>
</feature>